<dbReference type="AlphaFoldDB" id="A0A0E9PAD1"/>
<accession>A0A0E9PAD1</accession>
<organism evidence="1">
    <name type="scientific">Anguilla anguilla</name>
    <name type="common">European freshwater eel</name>
    <name type="synonym">Muraena anguilla</name>
    <dbReference type="NCBI Taxonomy" id="7936"/>
    <lineage>
        <taxon>Eukaryota</taxon>
        <taxon>Metazoa</taxon>
        <taxon>Chordata</taxon>
        <taxon>Craniata</taxon>
        <taxon>Vertebrata</taxon>
        <taxon>Euteleostomi</taxon>
        <taxon>Actinopterygii</taxon>
        <taxon>Neopterygii</taxon>
        <taxon>Teleostei</taxon>
        <taxon>Anguilliformes</taxon>
        <taxon>Anguillidae</taxon>
        <taxon>Anguilla</taxon>
    </lineage>
</organism>
<sequence length="48" mass="5584">MGMYPLHTHQKPIQNNVNDYNNARIRPTIRIEKTSGEWSRCLATPPPH</sequence>
<dbReference type="EMBL" id="GBXM01107794">
    <property type="protein sequence ID" value="JAH00783.1"/>
    <property type="molecule type" value="Transcribed_RNA"/>
</dbReference>
<name>A0A0E9PAD1_ANGAN</name>
<proteinExistence type="predicted"/>
<reference evidence="1" key="1">
    <citation type="submission" date="2014-11" db="EMBL/GenBank/DDBJ databases">
        <authorList>
            <person name="Amaro Gonzalez C."/>
        </authorList>
    </citation>
    <scope>NUCLEOTIDE SEQUENCE</scope>
</reference>
<evidence type="ECO:0000313" key="1">
    <source>
        <dbReference type="EMBL" id="JAH00783.1"/>
    </source>
</evidence>
<protein>
    <submittedName>
        <fullName evidence="1">Uncharacterized protein</fullName>
    </submittedName>
</protein>
<reference evidence="1" key="2">
    <citation type="journal article" date="2015" name="Fish Shellfish Immunol.">
        <title>Early steps in the European eel (Anguilla anguilla)-Vibrio vulnificus interaction in the gills: Role of the RtxA13 toxin.</title>
        <authorList>
            <person name="Callol A."/>
            <person name="Pajuelo D."/>
            <person name="Ebbesson L."/>
            <person name="Teles M."/>
            <person name="MacKenzie S."/>
            <person name="Amaro C."/>
        </authorList>
    </citation>
    <scope>NUCLEOTIDE SEQUENCE</scope>
</reference>